<evidence type="ECO:0000256" key="2">
    <source>
        <dbReference type="ARBA" id="ARBA00022448"/>
    </source>
</evidence>
<dbReference type="RefSeq" id="XP_068364821.1">
    <property type="nucleotide sequence ID" value="XM_068491594.1"/>
</dbReference>
<dbReference type="InterPro" id="IPR026854">
    <property type="entry name" value="VPS13_N"/>
</dbReference>
<comment type="similarity">
    <text evidence="1">Belongs to the VPS13 family.</text>
</comment>
<organism evidence="4 5">
    <name type="scientific">Tritrichomonas foetus</name>
    <dbReference type="NCBI Taxonomy" id="1144522"/>
    <lineage>
        <taxon>Eukaryota</taxon>
        <taxon>Metamonada</taxon>
        <taxon>Parabasalia</taxon>
        <taxon>Tritrichomonadida</taxon>
        <taxon>Tritrichomonadidae</taxon>
        <taxon>Tritrichomonas</taxon>
    </lineage>
</organism>
<accession>A0A1J4KQH2</accession>
<evidence type="ECO:0000313" key="5">
    <source>
        <dbReference type="Proteomes" id="UP000179807"/>
    </source>
</evidence>
<dbReference type="GO" id="GO:0045053">
    <property type="term" value="P:protein retention in Golgi apparatus"/>
    <property type="evidence" value="ECO:0007669"/>
    <property type="project" value="TreeGrafter"/>
</dbReference>
<feature type="domain" description="Chorein N-terminal" evidence="3">
    <location>
        <begin position="1"/>
        <end position="390"/>
    </location>
</feature>
<dbReference type="VEuPathDB" id="TrichDB:TRFO_03923"/>
<dbReference type="OrthoDB" id="428159at2759"/>
<dbReference type="Pfam" id="PF12624">
    <property type="entry name" value="VPS13_N"/>
    <property type="match status" value="1"/>
</dbReference>
<sequence>MLESVLSKCLKHYLKEYLLPVEPEQMKLKVFKGKFKLMNLEILPTALAFHHIPFIVRKGTIRLVKAIFPWKNLKDESCQVYVEDIFLVLQFNSEIIIKSDLQANQNGIHLSQEANAPSTDEKKNTLQGLFESVIDNLKVSIKNIHIRIEFPSEPSPICIGLILPEITILTVDEDNKPIEKIVHPHFVRKQLLIKDFSIYFDTLSEQISLDNFNETMVKSMTSDHQYLFMPTVFESILIHTKDKTEAITNKIETYIDNIELCLDFHQSRSILTLNTLWRQFMKRRKYVNCLRPDSFSKSDEVWKYAHKCAIVKNSHHVFKPALALAILKNKSKYIDLYKQAKVSKLSAALLGSPKQKLDFLEKKVGKDATIYLRELAEAIFIKEQSMKEQTEITAFDLSELKSIFESTELVFSMTQISASLNIQKFSLNLLYVKGTPLFVVNIDQLYGNLDSLPKGVMMTIRLSDASMVSYINQVSRNIFETKLQSKVENDFVLLHCNIPTTGDVSSIDCNIRPCKVTLDTETMNNILEFFTVQNKRHVDIDEKEIRTVRLDIGEQLQGLKILRNYKMSITMEQMSYDFPFEVENEIKYLTFDMSKLAFMKNLSELIPKNSPEIPMDFDVSLNLTAKIDTFTLLSSEGIKANASIIFINGKFGVELSAKIDLVKLQVFVAQESYGVILVAMNHIMAIPFMQSGVMANSTQQVLMAGRSKMGADINLGELNIFLNDENKENEMKVTIGDLEGSVNYFSNNFQCTAILKSMKIEQFQLIFLEILGKVDLKMEKKSDLDPLYIDAMIIEPHGFMNFDTFEWIIAFSNQLIGYLPKEPLIIEPPELLVNPEEIAPPSLLCLNNSILIQSVDSFVEESATVNLEDSIIASFKKHKTRKESILLPESSCDEFIENENDNSEAPSVAKFSLSLNIINTIFEMVDEGIDEDSPNNSYSGEYGDSYSENGDENYHDKSKRFNILFEIESIALNDPSSEGFVLEISQFSISRAQRYVLKPVDISVPIYLPDPIKVSIDYAESELFPGDINALNVHSPRIFKLMFGGPEPLIKNEIFVDAFAKKGLGSMITENHEAIATATVNDVYLKIQITPTTLIVDVKTGYCDGCFTNGTPFLEMQPQFHCIYSGTMNDQDILVEIPIASTSLKHDLLSWVIGFIPPPPDESTLQPLRVKVDMKPVQVSLYDENQNKNSLLIDIGDTIANAYRDKSLNLDLNLSGVHITSEIFDHPVLNLGKVMFSMNENLMKARIPPLEANLSIPLLKSLIKEVSSLVPENPPSAQSVALANIGIDLILEKISLSLYPTPTAALLLEIPSFKFILNSYFKIAALSIESICISTVVCMNDPTPALILSQMNAIVTFSGNTGFNLSTITVDSIANMKHSGTTKRPLEAIYFSFKMDSIIMHYTHLFAQTIIDCFLNEKIILKTPPNLQELTKNIKIDIHVSCEIGKIRFNFIILDPFCTLSCSDIKVSLDQKCEISVDDLQVVPVEGEIYHRSLLTKKSNSSLLAITINTDDSECFAVLSPCEFYIDYQLLLTLTQFMLATPFLKLKSYYSLTRSTSAMNSSVCTPINSLGDPPKDNNKEMQINYTSHDQIPHSASNASISDDPILMPNNPPYFSSALPFTLIFSIKELDISIPTSIELNGLPELQVHLAALLEIDESRFSINISRLSMNFFDILSSKAYPSFLSEVALRFSIKKEIDSSLSFKTNILDINAVISAADIYLFMQITESITKAMNALIFSWEENSSSSNNIRISNIDLITANTSFIICKDNRSSSTITPIFKCVVPPIMLEVRKVNNKADEQPVKIEIQPYIEYFNEVTGYFDFIIEPMNMKINADITDSHTRLGLYCSSSLNINLPLSALLMANNILNDVRESINQKSVNFSDLPNIWINNMLGQNATFVIGDNEFDLKHDRYLPVFRVSLQSFINFKVDKKWYSITPSHFYYPTYITPSIVVIKKPFEGGVMIVFQRCIQVENNLSFSLYMYEYDQKSRNIVFLHKIEPSKRQPISASQESILIFSGKDAPKNGKHTQLKISIFDKKSIQKFSIICKDRIVKCVKTVVDDPSVAARIVQISAQFVITNLLPLPVYIKNSLHPKHDKRYEQNIIKINRGESKDIDFIDNFIFTASLSFTDQVFPSQIANIKIDSKGPRQINIYNSETKTEDKCVMFFNNDYESSHTLINLYYPVVIFNKTTFLLQFNNKGEKIEVAPNSHQFWCPSSIFESNTDSLMVTVNASGNSKCESDPFDCFAAGRSTLFLQSMDKDGLYVPLRYYISNHDQTSVITFSSLLTVFNNLSFDINLEPVLKIYNQASERDLHLYGGLQNKQKNQQFSTFNFPSKSEVVVPILTLNGSFLITVDGYLTSPSLSLFEPQKTVFRVQNQKDFVLIELQVFDIGTGIRSEFRNVTFPTPILINNQLNDVTIMAFQQACLTPFEIEPNSTSLFAFDEPFAFPEVSISFGMNNNYRISLVEDTNKVEMPTMYKGKRVFIQIKHNKVGNRLVIVSQNFKDRQEEKKYAYIFESSFRGIAASIIDQQMREIALVQLNHMKFVLSYDDQYFAISLQMKSFQIDDQNPLAPMPPLIYGRESDKNPFLSINCICPSDTELFTMFDYLSINIQRIDIDVDCSFISDIINLIPSLSIKKNVHEIKPAKPKKIGTKSDLVTIKWLDIIPPYLLLHYHRKTKRPVILGNIHNYFTKIPSIKSGKMLLPGVVISQLTDRIESIATKLVDDYKTAAFNQILEMLGSGGKLIKRLGIASVIASALSISMTSDMTQDLDINKELLNSLEYDNRKMVTLRHGCFSEQSLSDLFRITTEHDMKISPLVLKILTNEYSGLKMKLIPGFGYGRGIAGIMTKPMNDRMPQIAPMSEILRVRNPRAFPEYQISPFNQEIAAAQTIIYKSGGINEKMRVLSKVSKSKKIIIMTDTALYLFTSDLRKLLGIIKIVDIKQCEMIMKNHSVKICLMNGKTIYFEIQNPTALNFFFSQFQMTKAFHESLLL</sequence>
<dbReference type="PANTHER" id="PTHR16166:SF93">
    <property type="entry name" value="INTERMEMBRANE LIPID TRANSFER PROTEIN VPS13"/>
    <property type="match status" value="1"/>
</dbReference>
<dbReference type="EMBL" id="MLAK01000582">
    <property type="protein sequence ID" value="OHT11685.1"/>
    <property type="molecule type" value="Genomic_DNA"/>
</dbReference>
<keyword evidence="2" id="KW-0813">Transport</keyword>
<dbReference type="GeneID" id="94826298"/>
<name>A0A1J4KQH2_9EUKA</name>
<proteinExistence type="inferred from homology"/>
<dbReference type="PANTHER" id="PTHR16166">
    <property type="entry name" value="VACUOLAR PROTEIN SORTING-ASSOCIATED PROTEIN VPS13"/>
    <property type="match status" value="1"/>
</dbReference>
<evidence type="ECO:0000259" key="3">
    <source>
        <dbReference type="Pfam" id="PF12624"/>
    </source>
</evidence>
<comment type="caution">
    <text evidence="4">The sequence shown here is derived from an EMBL/GenBank/DDBJ whole genome shotgun (WGS) entry which is preliminary data.</text>
</comment>
<dbReference type="GO" id="GO:0006623">
    <property type="term" value="P:protein targeting to vacuole"/>
    <property type="evidence" value="ECO:0007669"/>
    <property type="project" value="TreeGrafter"/>
</dbReference>
<dbReference type="Proteomes" id="UP000179807">
    <property type="component" value="Unassembled WGS sequence"/>
</dbReference>
<gene>
    <name evidence="4" type="ORF">TRFO_03923</name>
</gene>
<protein>
    <recommendedName>
        <fullName evidence="3">Chorein N-terminal domain-containing protein</fullName>
    </recommendedName>
</protein>
<dbReference type="InterPro" id="IPR026847">
    <property type="entry name" value="VPS13"/>
</dbReference>
<evidence type="ECO:0000256" key="1">
    <source>
        <dbReference type="ARBA" id="ARBA00006545"/>
    </source>
</evidence>
<keyword evidence="5" id="KW-1185">Reference proteome</keyword>
<evidence type="ECO:0000313" key="4">
    <source>
        <dbReference type="EMBL" id="OHT11685.1"/>
    </source>
</evidence>
<reference evidence="4" key="1">
    <citation type="submission" date="2016-10" db="EMBL/GenBank/DDBJ databases">
        <authorList>
            <person name="Benchimol M."/>
            <person name="Almeida L.G."/>
            <person name="Vasconcelos A.T."/>
            <person name="Perreira-Neves A."/>
            <person name="Rosa I.A."/>
            <person name="Tasca T."/>
            <person name="Bogo M.R."/>
            <person name="de Souza W."/>
        </authorList>
    </citation>
    <scope>NUCLEOTIDE SEQUENCE [LARGE SCALE GENOMIC DNA]</scope>
    <source>
        <strain evidence="4">K</strain>
    </source>
</reference>